<keyword evidence="9" id="KW-0238">DNA-binding</keyword>
<evidence type="ECO:0000256" key="8">
    <source>
        <dbReference type="ARBA" id="ARBA00023015"/>
    </source>
</evidence>
<feature type="domain" description="C2H2-type" evidence="14">
    <location>
        <begin position="488"/>
        <end position="515"/>
    </location>
</feature>
<evidence type="ECO:0000256" key="1">
    <source>
        <dbReference type="ARBA" id="ARBA00003767"/>
    </source>
</evidence>
<reference evidence="16" key="1">
    <citation type="submission" date="2020-03" db="EMBL/GenBank/DDBJ databases">
        <title>Intra-Species Differences in Population Size shape Life History and Genome Evolution.</title>
        <authorList>
            <person name="Willemsen D."/>
            <person name="Cui R."/>
            <person name="Valenzano D.R."/>
        </authorList>
    </citation>
    <scope>NUCLEOTIDE SEQUENCE</scope>
    <source>
        <strain evidence="16">GRZ</strain>
        <tissue evidence="16">Whole</tissue>
    </source>
</reference>
<evidence type="ECO:0000259" key="15">
    <source>
        <dbReference type="PROSITE" id="PS50808"/>
    </source>
</evidence>
<evidence type="ECO:0000256" key="2">
    <source>
        <dbReference type="ARBA" id="ARBA00004123"/>
    </source>
</evidence>
<comment type="subcellular location">
    <subcellularLocation>
        <location evidence="2">Nucleus</location>
    </subcellularLocation>
</comment>
<dbReference type="GO" id="GO:0006357">
    <property type="term" value="P:regulation of transcription by RNA polymerase II"/>
    <property type="evidence" value="ECO:0007669"/>
    <property type="project" value="TreeGrafter"/>
</dbReference>
<dbReference type="PANTHER" id="PTHR24404:SF114">
    <property type="entry name" value="KLUMPFUSS, ISOFORM B-RELATED"/>
    <property type="match status" value="1"/>
</dbReference>
<organism evidence="16 17">
    <name type="scientific">Nothobranchius furzeri</name>
    <name type="common">Turquoise killifish</name>
    <dbReference type="NCBI Taxonomy" id="105023"/>
    <lineage>
        <taxon>Eukaryota</taxon>
        <taxon>Metazoa</taxon>
        <taxon>Chordata</taxon>
        <taxon>Craniata</taxon>
        <taxon>Vertebrata</taxon>
        <taxon>Euteleostomi</taxon>
        <taxon>Actinopterygii</taxon>
        <taxon>Neopterygii</taxon>
        <taxon>Teleostei</taxon>
        <taxon>Neoteleostei</taxon>
        <taxon>Acanthomorphata</taxon>
        <taxon>Ovalentaria</taxon>
        <taxon>Atherinomorphae</taxon>
        <taxon>Cyprinodontiformes</taxon>
        <taxon>Nothobranchiidae</taxon>
        <taxon>Nothobranchius</taxon>
    </lineage>
</organism>
<dbReference type="InterPro" id="IPR036236">
    <property type="entry name" value="Znf_C2H2_sf"/>
</dbReference>
<comment type="caution">
    <text evidence="16">The sequence shown here is derived from an EMBL/GenBank/DDBJ whole genome shotgun (WGS) entry which is preliminary data.</text>
</comment>
<evidence type="ECO:0000256" key="9">
    <source>
        <dbReference type="ARBA" id="ARBA00023125"/>
    </source>
</evidence>
<evidence type="ECO:0000256" key="5">
    <source>
        <dbReference type="ARBA" id="ARBA00022737"/>
    </source>
</evidence>
<evidence type="ECO:0000313" key="16">
    <source>
        <dbReference type="EMBL" id="KAF7229728.1"/>
    </source>
</evidence>
<dbReference type="FunFam" id="3.30.160.60:FF:000097">
    <property type="entry name" value="Zinc finger protein"/>
    <property type="match status" value="1"/>
</dbReference>
<dbReference type="PROSITE" id="PS50808">
    <property type="entry name" value="ZF_BED"/>
    <property type="match status" value="1"/>
</dbReference>
<evidence type="ECO:0000256" key="11">
    <source>
        <dbReference type="ARBA" id="ARBA00023242"/>
    </source>
</evidence>
<comment type="similarity">
    <text evidence="3">Belongs to the krueppel C2H2-type zinc-finger protein family.</text>
</comment>
<evidence type="ECO:0000256" key="13">
    <source>
        <dbReference type="SAM" id="MobiDB-lite"/>
    </source>
</evidence>
<dbReference type="GO" id="GO:0005634">
    <property type="term" value="C:nucleus"/>
    <property type="evidence" value="ECO:0007669"/>
    <property type="project" value="UniProtKB-SubCell"/>
</dbReference>
<dbReference type="AlphaFoldDB" id="A0A9D2Z1L3"/>
<feature type="domain" description="C2H2-type" evidence="14">
    <location>
        <begin position="376"/>
        <end position="403"/>
    </location>
</feature>
<dbReference type="PANTHER" id="PTHR24404">
    <property type="entry name" value="ZINC FINGER PROTEIN"/>
    <property type="match status" value="1"/>
</dbReference>
<protein>
    <submittedName>
        <fullName evidence="16">Transcript variant X1</fullName>
    </submittedName>
</protein>
<dbReference type="Gene3D" id="1.10.10.1070">
    <property type="entry name" value="Zinc finger, BED domain-containing"/>
    <property type="match status" value="1"/>
</dbReference>
<feature type="domain" description="C2H2-type" evidence="14">
    <location>
        <begin position="432"/>
        <end position="459"/>
    </location>
</feature>
<keyword evidence="10" id="KW-0804">Transcription</keyword>
<dbReference type="InterPro" id="IPR050589">
    <property type="entry name" value="Ikaros_C2H2-ZF"/>
</dbReference>
<dbReference type="GO" id="GO:0003700">
    <property type="term" value="F:DNA-binding transcription factor activity"/>
    <property type="evidence" value="ECO:0007669"/>
    <property type="project" value="TreeGrafter"/>
</dbReference>
<evidence type="ECO:0000256" key="10">
    <source>
        <dbReference type="ARBA" id="ARBA00023163"/>
    </source>
</evidence>
<dbReference type="SMART" id="SM00614">
    <property type="entry name" value="ZnF_BED"/>
    <property type="match status" value="2"/>
</dbReference>
<feature type="domain" description="C2H2-type" evidence="14">
    <location>
        <begin position="348"/>
        <end position="375"/>
    </location>
</feature>
<keyword evidence="4" id="KW-0479">Metal-binding</keyword>
<dbReference type="PROSITE" id="PS00028">
    <property type="entry name" value="ZINC_FINGER_C2H2_1"/>
    <property type="match status" value="8"/>
</dbReference>
<dbReference type="EMBL" id="JAAVVJ010000001">
    <property type="protein sequence ID" value="KAF7229728.1"/>
    <property type="molecule type" value="Genomic_DNA"/>
</dbReference>
<dbReference type="FunFam" id="3.30.160.60:FF:000202">
    <property type="entry name" value="Zinc finger protein 574"/>
    <property type="match status" value="1"/>
</dbReference>
<keyword evidence="11" id="KW-0539">Nucleus</keyword>
<sequence>MEPERKRKVSAVWDHFDLLSANKVKCRICSAKLSYTNKSTYAMLRHYRVKHANEEEANTPRTNTESRKIALDQAVLNFIIKDCQPLSIVESEGFRGLIQVLDPSYALPTRKVFTAISKSHHVFPTTVQQMALVKEEAPEEQRDGVDQQDPEHLHIKEEQEELWISVEGEQLHLKKEIDVVEVPLTTVSIKSEDDEEKPLFSELHQQQTEDGDVPTSSSADQITAETWRSPDLNPCEQTDTSETEVSTVDEENGDVNLDSELSDFWPENDDDWNESRTSDSDVKKTINKSFSCSECGEHFLRRWSLQIHVRETSHSAIGSSGCLVDQKCDVEKRHVDSCRNVKTKLKSFVCNDCGKEFRGKSNLKNHVTVHTREKPFACELCGQRFSRKQVIDDHMRIHSGQKPFACEVCGQRFSRKTYLFQHARVHTGQKPFACEICGQRFGRRPTLKSHMRVHTGEKPYACQLCRQRFSQKASFNRHMEVHTGHKPFACELCGQRFARKATLDIHMRLHTGQKPFACELCGQRYTNKSNLNVHMRIHTGQK</sequence>
<dbReference type="SUPFAM" id="SSF57667">
    <property type="entry name" value="beta-beta-alpha zinc fingers"/>
    <property type="match status" value="5"/>
</dbReference>
<dbReference type="GO" id="GO:0000978">
    <property type="term" value="F:RNA polymerase II cis-regulatory region sequence-specific DNA binding"/>
    <property type="evidence" value="ECO:0007669"/>
    <property type="project" value="TreeGrafter"/>
</dbReference>
<dbReference type="GO" id="GO:0008270">
    <property type="term" value="F:zinc ion binding"/>
    <property type="evidence" value="ECO:0007669"/>
    <property type="project" value="UniProtKB-KW"/>
</dbReference>
<dbReference type="InterPro" id="IPR003656">
    <property type="entry name" value="Znf_BED"/>
</dbReference>
<keyword evidence="8" id="KW-0805">Transcription regulation</keyword>
<dbReference type="Gene3D" id="3.30.160.60">
    <property type="entry name" value="Classic Zinc Finger"/>
    <property type="match status" value="7"/>
</dbReference>
<dbReference type="FunFam" id="3.30.160.60:FF:001480">
    <property type="entry name" value="Si:cabz01071911.3"/>
    <property type="match status" value="1"/>
</dbReference>
<dbReference type="Pfam" id="PF00096">
    <property type="entry name" value="zf-C2H2"/>
    <property type="match status" value="6"/>
</dbReference>
<evidence type="ECO:0000313" key="17">
    <source>
        <dbReference type="Proteomes" id="UP000822369"/>
    </source>
</evidence>
<feature type="domain" description="C2H2-type" evidence="14">
    <location>
        <begin position="290"/>
        <end position="315"/>
    </location>
</feature>
<proteinExistence type="inferred from homology"/>
<feature type="region of interest" description="Disordered" evidence="13">
    <location>
        <begin position="192"/>
        <end position="279"/>
    </location>
</feature>
<accession>A0A9D2Z1L3</accession>
<evidence type="ECO:0000256" key="12">
    <source>
        <dbReference type="PROSITE-ProRule" id="PRU00042"/>
    </source>
</evidence>
<feature type="compositionally biased region" description="Acidic residues" evidence="13">
    <location>
        <begin position="239"/>
        <end position="253"/>
    </location>
</feature>
<evidence type="ECO:0000259" key="14">
    <source>
        <dbReference type="PROSITE" id="PS50157"/>
    </source>
</evidence>
<feature type="domain" description="C2H2-type" evidence="14">
    <location>
        <begin position="516"/>
        <end position="542"/>
    </location>
</feature>
<evidence type="ECO:0000256" key="4">
    <source>
        <dbReference type="ARBA" id="ARBA00022723"/>
    </source>
</evidence>
<gene>
    <name evidence="16" type="ORF">G4P62_003683</name>
</gene>
<dbReference type="Proteomes" id="UP000822369">
    <property type="component" value="Chromosome 1"/>
</dbReference>
<evidence type="ECO:0000256" key="7">
    <source>
        <dbReference type="ARBA" id="ARBA00022833"/>
    </source>
</evidence>
<dbReference type="FunFam" id="3.30.160.60:FF:000966">
    <property type="entry name" value="ZFP90 zinc finger protein"/>
    <property type="match status" value="1"/>
</dbReference>
<name>A0A9D2Z1L3_NOTFU</name>
<dbReference type="Pfam" id="PF02892">
    <property type="entry name" value="zf-BED"/>
    <property type="match status" value="1"/>
</dbReference>
<feature type="compositionally biased region" description="Polar residues" evidence="13">
    <location>
        <begin position="203"/>
        <end position="226"/>
    </location>
</feature>
<feature type="domain" description="C2H2-type" evidence="14">
    <location>
        <begin position="404"/>
        <end position="431"/>
    </location>
</feature>
<feature type="domain" description="BED-type" evidence="15">
    <location>
        <begin position="7"/>
        <end position="58"/>
    </location>
</feature>
<comment type="function">
    <text evidence="1">May be involved in transcriptional regulation.</text>
</comment>
<dbReference type="InterPro" id="IPR013087">
    <property type="entry name" value="Znf_C2H2_type"/>
</dbReference>
<dbReference type="FunFam" id="3.30.160.60:FF:000912">
    <property type="entry name" value="Zinc finger protein 660"/>
    <property type="match status" value="2"/>
</dbReference>
<dbReference type="SUPFAM" id="SSF140996">
    <property type="entry name" value="Hermes dimerisation domain"/>
    <property type="match status" value="1"/>
</dbReference>
<dbReference type="SMART" id="SM00355">
    <property type="entry name" value="ZnF_C2H2"/>
    <property type="match status" value="9"/>
</dbReference>
<keyword evidence="6 12" id="KW-0863">Zinc-finger</keyword>
<evidence type="ECO:0000256" key="6">
    <source>
        <dbReference type="ARBA" id="ARBA00022771"/>
    </source>
</evidence>
<keyword evidence="7" id="KW-0862">Zinc</keyword>
<keyword evidence="5" id="KW-0677">Repeat</keyword>
<dbReference type="PROSITE" id="PS50157">
    <property type="entry name" value="ZINC_FINGER_C2H2_2"/>
    <property type="match status" value="8"/>
</dbReference>
<dbReference type="FunFam" id="3.30.160.60:FF:001963">
    <property type="entry name" value="Replication initiator 1"/>
    <property type="match status" value="1"/>
</dbReference>
<dbReference type="GO" id="GO:0032502">
    <property type="term" value="P:developmental process"/>
    <property type="evidence" value="ECO:0007669"/>
    <property type="project" value="UniProtKB-ARBA"/>
</dbReference>
<evidence type="ECO:0000256" key="3">
    <source>
        <dbReference type="ARBA" id="ARBA00006991"/>
    </source>
</evidence>
<feature type="domain" description="C2H2-type" evidence="14">
    <location>
        <begin position="460"/>
        <end position="487"/>
    </location>
</feature>